<evidence type="ECO:0008006" key="4">
    <source>
        <dbReference type="Google" id="ProtNLM"/>
    </source>
</evidence>
<evidence type="ECO:0000313" key="2">
    <source>
        <dbReference type="EMBL" id="MBE9391262.1"/>
    </source>
</evidence>
<dbReference type="Proteomes" id="UP000652307">
    <property type="component" value="Unassembled WGS sequence"/>
</dbReference>
<gene>
    <name evidence="2" type="ORF">IOK49_04140</name>
</gene>
<evidence type="ECO:0000313" key="3">
    <source>
        <dbReference type="Proteomes" id="UP000652307"/>
    </source>
</evidence>
<proteinExistence type="predicted"/>
<sequence length="164" mass="16848">MEKRGISPIIATVILVVITIALAVGVALWMSGIIGGAGRGEQLGILPDSNMTLSSSDNNNYTNATIWLHVKNSGSADAQIIAVKLNGVNLPSSDIQSNSNTQSSSNTQTSVPITVKAGSDVNFTIKVSSSDVGLTSFTPGTSYQVTIITSAGGSYSTQLTAISK</sequence>
<keyword evidence="1" id="KW-0472">Membrane</keyword>
<protein>
    <recommendedName>
        <fullName evidence="4">Type IV pilin</fullName>
    </recommendedName>
</protein>
<keyword evidence="1" id="KW-1133">Transmembrane helix</keyword>
<dbReference type="AlphaFoldDB" id="A0A843ABR0"/>
<evidence type="ECO:0000256" key="1">
    <source>
        <dbReference type="SAM" id="Phobius"/>
    </source>
</evidence>
<organism evidence="2 3">
    <name type="scientific">Fervidicoccus fontis</name>
    <dbReference type="NCBI Taxonomy" id="683846"/>
    <lineage>
        <taxon>Archaea</taxon>
        <taxon>Thermoproteota</taxon>
        <taxon>Thermoprotei</taxon>
        <taxon>Fervidicoccales</taxon>
        <taxon>Fervidicoccaceae</taxon>
        <taxon>Fervidicoccus</taxon>
    </lineage>
</organism>
<keyword evidence="1" id="KW-0812">Transmembrane</keyword>
<accession>A0A843ABR0</accession>
<dbReference type="NCBIfam" id="TIGR02537">
    <property type="entry name" value="arch_flag_Nterm"/>
    <property type="match status" value="1"/>
</dbReference>
<dbReference type="EMBL" id="JADEZV010000002">
    <property type="protein sequence ID" value="MBE9391262.1"/>
    <property type="molecule type" value="Genomic_DNA"/>
</dbReference>
<feature type="transmembrane region" description="Helical" evidence="1">
    <location>
        <begin position="6"/>
        <end position="29"/>
    </location>
</feature>
<dbReference type="RefSeq" id="WP_193803683.1">
    <property type="nucleotide sequence ID" value="NZ_JADEZV010000002.1"/>
</dbReference>
<dbReference type="InterPro" id="IPR013373">
    <property type="entry name" value="Flagellin/pilin_N_arc"/>
</dbReference>
<name>A0A843ABR0_9CREN</name>
<comment type="caution">
    <text evidence="2">The sequence shown here is derived from an EMBL/GenBank/DDBJ whole genome shotgun (WGS) entry which is preliminary data.</text>
</comment>
<reference evidence="2" key="1">
    <citation type="submission" date="2020-10" db="EMBL/GenBank/DDBJ databases">
        <title>Fervidococcus fontis strain 3639Fd - the first crenarchaeon capable of growth on lipids.</title>
        <authorList>
            <person name="Kochetkova T.V."/>
            <person name="Elcheninov A.G."/>
            <person name="Toschakov S.V."/>
            <person name="Kublanov I.V."/>
        </authorList>
    </citation>
    <scope>NUCLEOTIDE SEQUENCE</scope>
    <source>
        <strain evidence="2">3639Fd</strain>
    </source>
</reference>